<feature type="compositionally biased region" description="Basic and acidic residues" evidence="1">
    <location>
        <begin position="92"/>
        <end position="104"/>
    </location>
</feature>
<name>A0A6L2MXN8_TANCI</name>
<proteinExistence type="predicted"/>
<feature type="compositionally biased region" description="Acidic residues" evidence="1">
    <location>
        <begin position="105"/>
        <end position="117"/>
    </location>
</feature>
<organism evidence="2">
    <name type="scientific">Tanacetum cinerariifolium</name>
    <name type="common">Dalmatian daisy</name>
    <name type="synonym">Chrysanthemum cinerariifolium</name>
    <dbReference type="NCBI Taxonomy" id="118510"/>
    <lineage>
        <taxon>Eukaryota</taxon>
        <taxon>Viridiplantae</taxon>
        <taxon>Streptophyta</taxon>
        <taxon>Embryophyta</taxon>
        <taxon>Tracheophyta</taxon>
        <taxon>Spermatophyta</taxon>
        <taxon>Magnoliopsida</taxon>
        <taxon>eudicotyledons</taxon>
        <taxon>Gunneridae</taxon>
        <taxon>Pentapetalae</taxon>
        <taxon>asterids</taxon>
        <taxon>campanulids</taxon>
        <taxon>Asterales</taxon>
        <taxon>Asteraceae</taxon>
        <taxon>Asteroideae</taxon>
        <taxon>Anthemideae</taxon>
        <taxon>Anthemidinae</taxon>
        <taxon>Tanacetum</taxon>
    </lineage>
</organism>
<protein>
    <submittedName>
        <fullName evidence="2">Uncharacterized protein</fullName>
    </submittedName>
</protein>
<dbReference type="EMBL" id="BKCJ010007710">
    <property type="protein sequence ID" value="GEU78620.1"/>
    <property type="molecule type" value="Genomic_DNA"/>
</dbReference>
<accession>A0A6L2MXN8</accession>
<gene>
    <name evidence="2" type="ORF">Tci_050598</name>
</gene>
<evidence type="ECO:0000256" key="1">
    <source>
        <dbReference type="SAM" id="MobiDB-lite"/>
    </source>
</evidence>
<feature type="region of interest" description="Disordered" evidence="1">
    <location>
        <begin position="86"/>
        <end position="122"/>
    </location>
</feature>
<comment type="caution">
    <text evidence="2">The sequence shown here is derived from an EMBL/GenBank/DDBJ whole genome shotgun (WGS) entry which is preliminary data.</text>
</comment>
<evidence type="ECO:0000313" key="2">
    <source>
        <dbReference type="EMBL" id="GEU78620.1"/>
    </source>
</evidence>
<reference evidence="2" key="1">
    <citation type="journal article" date="2019" name="Sci. Rep.">
        <title>Draft genome of Tanacetum cinerariifolium, the natural source of mosquito coil.</title>
        <authorList>
            <person name="Yamashiro T."/>
            <person name="Shiraishi A."/>
            <person name="Satake H."/>
            <person name="Nakayama K."/>
        </authorList>
    </citation>
    <scope>NUCLEOTIDE SEQUENCE</scope>
</reference>
<sequence>MPLSPYHQLTHTTSVLVPILRMAVRMAMHVPPVMSFGLSAGIAEVAAMSNSSFCKRFRSSYDSSSSSTFLVRKRYRGTSELILSTDSEENEEVVKSLDSDSESKDVEDEGPTIEDEDSAKSDEGLAAGVEGLVVDDERTAVSDPLGLGYRALRHRELALEEDHVYSTFETDPENSLICIDVHVYPPPAPPVQTPPSLDWTSGSLPISLSQSDVPSLVSSPMIPLIIPSPIATSTATILVDEDQFIEQIALQQELQEMRDHVTVLE</sequence>
<dbReference type="AlphaFoldDB" id="A0A6L2MXN8"/>